<dbReference type="Proteomes" id="UP000323621">
    <property type="component" value="Unassembled WGS sequence"/>
</dbReference>
<evidence type="ECO:0000256" key="1">
    <source>
        <dbReference type="SAM" id="Coils"/>
    </source>
</evidence>
<dbReference type="InterPro" id="IPR009200">
    <property type="entry name" value="DUF1269_membrane"/>
</dbReference>
<dbReference type="Pfam" id="PF06897">
    <property type="entry name" value="DUF1269"/>
    <property type="match status" value="1"/>
</dbReference>
<sequence>MANIIVIPFKDKTKAIDALHKIKELDAYGDITLYEHILIRKDDNNHYEVLDNKTDGEGWRTFTGMALGGLVGAFAGPIGFVIGLYSGTAAGAIWDINHFDFENNFIRKVSNTMTVGTIAIIAEVAEDSSVFIDDALKSYSSEIIRSEAGIDFDDYIDEQIEDIEEEIEDERQKLKKATENEKAKIKAKIADLKAKRKAKIATLDAKRKSVLKEVKDKTTSQINKLEKRLKGYEQSVASTFRKARKNRLEKRIKREEEKLYQLHNALGEDIVD</sequence>
<dbReference type="RefSeq" id="WP_148381342.1">
    <property type="nucleotide sequence ID" value="NZ_VSKN01000017.1"/>
</dbReference>
<comment type="caution">
    <text evidence="2">The sequence shown here is derived from an EMBL/GenBank/DDBJ whole genome shotgun (WGS) entry which is preliminary data.</text>
</comment>
<dbReference type="Gene3D" id="1.20.120.20">
    <property type="entry name" value="Apolipoprotein"/>
    <property type="match status" value="1"/>
</dbReference>
<dbReference type="SUPFAM" id="SSF47162">
    <property type="entry name" value="Apolipoprotein"/>
    <property type="match status" value="1"/>
</dbReference>
<keyword evidence="3" id="KW-1185">Reference proteome</keyword>
<evidence type="ECO:0000313" key="3">
    <source>
        <dbReference type="Proteomes" id="UP000323621"/>
    </source>
</evidence>
<organism evidence="2 3">
    <name type="scientific">Bizionia gelidisalsuginis</name>
    <dbReference type="NCBI Taxonomy" id="291188"/>
    <lineage>
        <taxon>Bacteria</taxon>
        <taxon>Pseudomonadati</taxon>
        <taxon>Bacteroidota</taxon>
        <taxon>Flavobacteriia</taxon>
        <taxon>Flavobacteriales</taxon>
        <taxon>Flavobacteriaceae</taxon>
        <taxon>Bizionia</taxon>
    </lineage>
</organism>
<reference evidence="2 3" key="1">
    <citation type="submission" date="2019-08" db="EMBL/GenBank/DDBJ databases">
        <title>Genomes of Antarctic Bizionia species.</title>
        <authorList>
            <person name="Bowman J.P."/>
        </authorList>
    </citation>
    <scope>NUCLEOTIDE SEQUENCE [LARGE SCALE GENOMIC DNA]</scope>
    <source>
        <strain evidence="2 3">IC164</strain>
    </source>
</reference>
<gene>
    <name evidence="2" type="ORF">ES677_11615</name>
</gene>
<feature type="coiled-coil region" evidence="1">
    <location>
        <begin position="157"/>
        <end position="265"/>
    </location>
</feature>
<protein>
    <submittedName>
        <fullName evidence="2">DUF1269 domain-containing protein</fullName>
    </submittedName>
</protein>
<name>A0ABY3M8L5_9FLAO</name>
<evidence type="ECO:0000313" key="2">
    <source>
        <dbReference type="EMBL" id="TYC10582.1"/>
    </source>
</evidence>
<dbReference type="EMBL" id="VSKN01000017">
    <property type="protein sequence ID" value="TYC10582.1"/>
    <property type="molecule type" value="Genomic_DNA"/>
</dbReference>
<proteinExistence type="predicted"/>
<accession>A0ABY3M8L5</accession>
<keyword evidence="1" id="KW-0175">Coiled coil</keyword>